<evidence type="ECO:0000313" key="2">
    <source>
        <dbReference type="EMBL" id="KAH8692261.1"/>
    </source>
</evidence>
<dbReference type="PANTHER" id="PTHR43775:SF29">
    <property type="entry name" value="ASPERFURANONE POLYKETIDE SYNTHASE AFOG-RELATED"/>
    <property type="match status" value="1"/>
</dbReference>
<dbReference type="GO" id="GO:0044550">
    <property type="term" value="P:secondary metabolite biosynthetic process"/>
    <property type="evidence" value="ECO:0007669"/>
    <property type="project" value="TreeGrafter"/>
</dbReference>
<dbReference type="GeneID" id="70251279"/>
<name>A0AAD4PSY5_9EURO</name>
<evidence type="ECO:0000259" key="1">
    <source>
        <dbReference type="Pfam" id="PF00109"/>
    </source>
</evidence>
<proteinExistence type="predicted"/>
<accession>A0AAD4PSY5</accession>
<dbReference type="EMBL" id="JAJTJA010000011">
    <property type="protein sequence ID" value="KAH8692261.1"/>
    <property type="molecule type" value="Genomic_DNA"/>
</dbReference>
<dbReference type="GO" id="GO:0004312">
    <property type="term" value="F:fatty acid synthase activity"/>
    <property type="evidence" value="ECO:0007669"/>
    <property type="project" value="TreeGrafter"/>
</dbReference>
<evidence type="ECO:0000313" key="3">
    <source>
        <dbReference type="Proteomes" id="UP001201262"/>
    </source>
</evidence>
<reference evidence="2" key="1">
    <citation type="submission" date="2021-12" db="EMBL/GenBank/DDBJ databases">
        <title>Convergent genome expansion in fungi linked to evolution of root-endophyte symbiosis.</title>
        <authorList>
            <consortium name="DOE Joint Genome Institute"/>
            <person name="Ke Y.-H."/>
            <person name="Bonito G."/>
            <person name="Liao H.-L."/>
            <person name="Looney B."/>
            <person name="Rojas-Flechas A."/>
            <person name="Nash J."/>
            <person name="Hameed K."/>
            <person name="Schadt C."/>
            <person name="Martin F."/>
            <person name="Crous P.W."/>
            <person name="Miettinen O."/>
            <person name="Magnuson J.K."/>
            <person name="Labbe J."/>
            <person name="Jacobson D."/>
            <person name="Doktycz M.J."/>
            <person name="Veneault-Fourrey C."/>
            <person name="Kuo A."/>
            <person name="Mondo S."/>
            <person name="Calhoun S."/>
            <person name="Riley R."/>
            <person name="Ohm R."/>
            <person name="LaButti K."/>
            <person name="Andreopoulos B."/>
            <person name="Pangilinan J."/>
            <person name="Nolan M."/>
            <person name="Tritt A."/>
            <person name="Clum A."/>
            <person name="Lipzen A."/>
            <person name="Daum C."/>
            <person name="Barry K."/>
            <person name="Grigoriev I.V."/>
            <person name="Vilgalys R."/>
        </authorList>
    </citation>
    <scope>NUCLEOTIDE SEQUENCE</scope>
    <source>
        <strain evidence="2">PMI_201</strain>
    </source>
</reference>
<dbReference type="PANTHER" id="PTHR43775">
    <property type="entry name" value="FATTY ACID SYNTHASE"/>
    <property type="match status" value="1"/>
</dbReference>
<organism evidence="2 3">
    <name type="scientific">Talaromyces proteolyticus</name>
    <dbReference type="NCBI Taxonomy" id="1131652"/>
    <lineage>
        <taxon>Eukaryota</taxon>
        <taxon>Fungi</taxon>
        <taxon>Dikarya</taxon>
        <taxon>Ascomycota</taxon>
        <taxon>Pezizomycotina</taxon>
        <taxon>Eurotiomycetes</taxon>
        <taxon>Eurotiomycetidae</taxon>
        <taxon>Eurotiales</taxon>
        <taxon>Trichocomaceae</taxon>
        <taxon>Talaromyces</taxon>
        <taxon>Talaromyces sect. Bacilispori</taxon>
    </lineage>
</organism>
<gene>
    <name evidence="2" type="ORF">BGW36DRAFT_431481</name>
</gene>
<dbReference type="SUPFAM" id="SSF53901">
    <property type="entry name" value="Thiolase-like"/>
    <property type="match status" value="1"/>
</dbReference>
<dbReference type="Proteomes" id="UP001201262">
    <property type="component" value="Unassembled WGS sequence"/>
</dbReference>
<dbReference type="InterPro" id="IPR014030">
    <property type="entry name" value="Ketoacyl_synth_N"/>
</dbReference>
<dbReference type="InterPro" id="IPR050091">
    <property type="entry name" value="PKS_NRPS_Biosynth_Enz"/>
</dbReference>
<dbReference type="Gene3D" id="3.40.47.10">
    <property type="match status" value="1"/>
</dbReference>
<dbReference type="AlphaFoldDB" id="A0AAD4PSY5"/>
<sequence length="90" mass="10101">MNSQQRIADIAVIGMGCRFPGDAKSPVEFYEMLLKGRSGLSEVPKDRFSIDAYWHPSYDRKGSIVSRGAHFLTEDVSLFDAPFCKMCPHS</sequence>
<keyword evidence="3" id="KW-1185">Reference proteome</keyword>
<protein>
    <recommendedName>
        <fullName evidence="1">Beta-ketoacyl synthase-like N-terminal domain-containing protein</fullName>
    </recommendedName>
</protein>
<dbReference type="GO" id="GO:0006633">
    <property type="term" value="P:fatty acid biosynthetic process"/>
    <property type="evidence" value="ECO:0007669"/>
    <property type="project" value="TreeGrafter"/>
</dbReference>
<dbReference type="InterPro" id="IPR016039">
    <property type="entry name" value="Thiolase-like"/>
</dbReference>
<dbReference type="Pfam" id="PF00109">
    <property type="entry name" value="ketoacyl-synt"/>
    <property type="match status" value="1"/>
</dbReference>
<dbReference type="RefSeq" id="XP_046068258.1">
    <property type="nucleotide sequence ID" value="XM_046220992.1"/>
</dbReference>
<comment type="caution">
    <text evidence="2">The sequence shown here is derived from an EMBL/GenBank/DDBJ whole genome shotgun (WGS) entry which is preliminary data.</text>
</comment>
<feature type="domain" description="Beta-ketoacyl synthase-like N-terminal" evidence="1">
    <location>
        <begin position="9"/>
        <end position="88"/>
    </location>
</feature>